<evidence type="ECO:0008006" key="4">
    <source>
        <dbReference type="Google" id="ProtNLM"/>
    </source>
</evidence>
<evidence type="ECO:0000256" key="1">
    <source>
        <dbReference type="ARBA" id="ARBA00010996"/>
    </source>
</evidence>
<comment type="similarity">
    <text evidence="1">Belongs to the SCO1/2 family.</text>
</comment>
<sequence>MKKQFIWTIFAIGSLGAAMYSLYFPAHTILNSLMGKLPLSGYQTEFILSSVNMQDQHGEKKTWQSFSDKPLFLTTGFTTCQLTCPNTMRLYQSLEKRTPNRARYALLTVDPKNDTEKQLAQHLNAINPEFIGLRINDSTLLTKILSELHQTTSVSNAHNNIEHNSFIYMLHPKLSGLVIYTEPTISRMIEDLNIIDAQELGNE</sequence>
<accession>A0A0F9PXP2</accession>
<feature type="transmembrane region" description="Helical" evidence="2">
    <location>
        <begin position="6"/>
        <end position="26"/>
    </location>
</feature>
<proteinExistence type="inferred from homology"/>
<gene>
    <name evidence="3" type="ORF">LCGC14_0773940</name>
</gene>
<dbReference type="CDD" id="cd02968">
    <property type="entry name" value="SCO"/>
    <property type="match status" value="1"/>
</dbReference>
<dbReference type="Pfam" id="PF02630">
    <property type="entry name" value="SCO1-SenC"/>
    <property type="match status" value="1"/>
</dbReference>
<keyword evidence="2" id="KW-0472">Membrane</keyword>
<keyword evidence="2" id="KW-1133">Transmembrane helix</keyword>
<dbReference type="InterPro" id="IPR003782">
    <property type="entry name" value="SCO1/SenC"/>
</dbReference>
<evidence type="ECO:0000256" key="2">
    <source>
        <dbReference type="SAM" id="Phobius"/>
    </source>
</evidence>
<dbReference type="EMBL" id="LAZR01001968">
    <property type="protein sequence ID" value="KKN36395.1"/>
    <property type="molecule type" value="Genomic_DNA"/>
</dbReference>
<dbReference type="PANTHER" id="PTHR12151:SF25">
    <property type="entry name" value="LINALOOL DEHYDRATASE_ISOMERASE DOMAIN-CONTAINING PROTEIN"/>
    <property type="match status" value="1"/>
</dbReference>
<dbReference type="AlphaFoldDB" id="A0A0F9PXP2"/>
<protein>
    <recommendedName>
        <fullName evidence="4">Thioredoxin domain-containing protein</fullName>
    </recommendedName>
</protein>
<organism evidence="3">
    <name type="scientific">marine sediment metagenome</name>
    <dbReference type="NCBI Taxonomy" id="412755"/>
    <lineage>
        <taxon>unclassified sequences</taxon>
        <taxon>metagenomes</taxon>
        <taxon>ecological metagenomes</taxon>
    </lineage>
</organism>
<keyword evidence="2" id="KW-0812">Transmembrane</keyword>
<dbReference type="Gene3D" id="3.40.30.10">
    <property type="entry name" value="Glutaredoxin"/>
    <property type="match status" value="1"/>
</dbReference>
<dbReference type="InterPro" id="IPR036249">
    <property type="entry name" value="Thioredoxin-like_sf"/>
</dbReference>
<dbReference type="SUPFAM" id="SSF52833">
    <property type="entry name" value="Thioredoxin-like"/>
    <property type="match status" value="1"/>
</dbReference>
<comment type="caution">
    <text evidence="3">The sequence shown here is derived from an EMBL/GenBank/DDBJ whole genome shotgun (WGS) entry which is preliminary data.</text>
</comment>
<reference evidence="3" key="1">
    <citation type="journal article" date="2015" name="Nature">
        <title>Complex archaea that bridge the gap between prokaryotes and eukaryotes.</title>
        <authorList>
            <person name="Spang A."/>
            <person name="Saw J.H."/>
            <person name="Jorgensen S.L."/>
            <person name="Zaremba-Niedzwiedzka K."/>
            <person name="Martijn J."/>
            <person name="Lind A.E."/>
            <person name="van Eijk R."/>
            <person name="Schleper C."/>
            <person name="Guy L."/>
            <person name="Ettema T.J."/>
        </authorList>
    </citation>
    <scope>NUCLEOTIDE SEQUENCE</scope>
</reference>
<dbReference type="PANTHER" id="PTHR12151">
    <property type="entry name" value="ELECTRON TRANSPORT PROTIN SCO1/SENC FAMILY MEMBER"/>
    <property type="match status" value="1"/>
</dbReference>
<name>A0A0F9PXP2_9ZZZZ</name>
<evidence type="ECO:0000313" key="3">
    <source>
        <dbReference type="EMBL" id="KKN36395.1"/>
    </source>
</evidence>